<evidence type="ECO:0000313" key="10">
    <source>
        <dbReference type="Proteomes" id="UP000471152"/>
    </source>
</evidence>
<evidence type="ECO:0000259" key="6">
    <source>
        <dbReference type="PROSITE" id="PS51085"/>
    </source>
</evidence>
<accession>A0A6P0EZ51</accession>
<evidence type="ECO:0000256" key="2">
    <source>
        <dbReference type="ARBA" id="ARBA00022723"/>
    </source>
</evidence>
<dbReference type="GO" id="GO:0046872">
    <property type="term" value="F:metal ion binding"/>
    <property type="evidence" value="ECO:0007669"/>
    <property type="project" value="UniProtKB-KW"/>
</dbReference>
<protein>
    <submittedName>
        <fullName evidence="7">(2Fe-2S)-binding protein</fullName>
    </submittedName>
</protein>
<dbReference type="Gene3D" id="3.10.20.30">
    <property type="match status" value="1"/>
</dbReference>
<dbReference type="PROSITE" id="PS51085">
    <property type="entry name" value="2FE2S_FER_2"/>
    <property type="match status" value="1"/>
</dbReference>
<evidence type="ECO:0000256" key="3">
    <source>
        <dbReference type="ARBA" id="ARBA00023002"/>
    </source>
</evidence>
<dbReference type="Proteomes" id="UP000468828">
    <property type="component" value="Unassembled WGS sequence"/>
</dbReference>
<dbReference type="EMBL" id="JAAGWH010000061">
    <property type="protein sequence ID" value="NEK96345.1"/>
    <property type="molecule type" value="Genomic_DNA"/>
</dbReference>
<comment type="caution">
    <text evidence="7">The sequence shown here is derived from an EMBL/GenBank/DDBJ whole genome shotgun (WGS) entry which is preliminary data.</text>
</comment>
<dbReference type="InterPro" id="IPR012675">
    <property type="entry name" value="Beta-grasp_dom_sf"/>
</dbReference>
<dbReference type="SUPFAM" id="SSF47741">
    <property type="entry name" value="CO dehydrogenase ISP C-domain like"/>
    <property type="match status" value="1"/>
</dbReference>
<evidence type="ECO:0000313" key="9">
    <source>
        <dbReference type="Proteomes" id="UP000468828"/>
    </source>
</evidence>
<dbReference type="InterPro" id="IPR002888">
    <property type="entry name" value="2Fe-2S-bd"/>
</dbReference>
<dbReference type="InterPro" id="IPR036010">
    <property type="entry name" value="2Fe-2S_ferredoxin-like_sf"/>
</dbReference>
<keyword evidence="9" id="KW-1185">Reference proteome</keyword>
<dbReference type="EMBL" id="JAAGWB010000064">
    <property type="protein sequence ID" value="NEN53245.1"/>
    <property type="molecule type" value="Genomic_DNA"/>
</dbReference>
<dbReference type="GO" id="GO:0016491">
    <property type="term" value="F:oxidoreductase activity"/>
    <property type="evidence" value="ECO:0007669"/>
    <property type="project" value="UniProtKB-KW"/>
</dbReference>
<dbReference type="Proteomes" id="UP000471152">
    <property type="component" value="Unassembled WGS sequence"/>
</dbReference>
<dbReference type="GO" id="GO:0051537">
    <property type="term" value="F:2 iron, 2 sulfur cluster binding"/>
    <property type="evidence" value="ECO:0007669"/>
    <property type="project" value="UniProtKB-KW"/>
</dbReference>
<dbReference type="CDD" id="cd00207">
    <property type="entry name" value="fer2"/>
    <property type="match status" value="1"/>
</dbReference>
<evidence type="ECO:0000313" key="8">
    <source>
        <dbReference type="EMBL" id="NEN53245.1"/>
    </source>
</evidence>
<dbReference type="Pfam" id="PF01799">
    <property type="entry name" value="Fer2_2"/>
    <property type="match status" value="1"/>
</dbReference>
<dbReference type="InterPro" id="IPR001041">
    <property type="entry name" value="2Fe-2S_ferredoxin-type"/>
</dbReference>
<evidence type="ECO:0000313" key="7">
    <source>
        <dbReference type="EMBL" id="NEK96345.1"/>
    </source>
</evidence>
<dbReference type="PROSITE" id="PS00197">
    <property type="entry name" value="2FE2S_FER_1"/>
    <property type="match status" value="1"/>
</dbReference>
<dbReference type="PANTHER" id="PTHR44379:SF8">
    <property type="entry name" value="XANTHINE DEHYDROGENASE IRON-SULFUR-BINDING SUBUNIT XDHC-RELATED"/>
    <property type="match status" value="1"/>
</dbReference>
<dbReference type="PANTHER" id="PTHR44379">
    <property type="entry name" value="OXIDOREDUCTASE WITH IRON-SULFUR SUBUNIT"/>
    <property type="match status" value="1"/>
</dbReference>
<evidence type="ECO:0000256" key="1">
    <source>
        <dbReference type="ARBA" id="ARBA00022714"/>
    </source>
</evidence>
<keyword evidence="5" id="KW-0411">Iron-sulfur</keyword>
<reference evidence="7 9" key="1">
    <citation type="submission" date="2020-01" db="EMBL/GenBank/DDBJ databases">
        <title>the WGS Modestobacter muralis CPCC 204518.</title>
        <authorList>
            <person name="Jiang Z."/>
        </authorList>
    </citation>
    <scope>NUCLEOTIDE SEQUENCE [LARGE SCALE GENOMIC DNA]</scope>
    <source>
        <strain evidence="7 9">DSM 100205</strain>
    </source>
</reference>
<name>A0A6P0EZ51_9ACTN</name>
<dbReference type="InterPro" id="IPR036884">
    <property type="entry name" value="2Fe-2S-bd_dom_sf"/>
</dbReference>
<evidence type="ECO:0000256" key="5">
    <source>
        <dbReference type="ARBA" id="ARBA00023014"/>
    </source>
</evidence>
<dbReference type="InterPro" id="IPR006058">
    <property type="entry name" value="2Fe2S_fd_BS"/>
</dbReference>
<reference evidence="8 10" key="2">
    <citation type="submission" date="2020-02" db="EMBL/GenBank/DDBJ databases">
        <title>The WGS of Modestobacter muralis DSM 100205.</title>
        <authorList>
            <person name="Jiang Z."/>
        </authorList>
    </citation>
    <scope>NUCLEOTIDE SEQUENCE [LARGE SCALE GENOMIC DNA]</scope>
    <source>
        <strain evidence="8 10">DSM 100205</strain>
    </source>
</reference>
<feature type="domain" description="2Fe-2S ferredoxin-type" evidence="6">
    <location>
        <begin position="22"/>
        <end position="102"/>
    </location>
</feature>
<proteinExistence type="predicted"/>
<sequence>MSAVEDPRTDVAGGTDGADGSVTFGLTVDGTAHEVTARWDESLLTVLRDRLGVRGPKTGCAHGRCGACAVKADLGDGGHVLCACLVPAATAAGGTVETIASISGPDGALSDVQEAFLAEGAVQCGICTSGFVTAATELLETNPDPTRPEIEAALYGNLCRCTGYGRIVAAVETAARTRRAATR</sequence>
<organism evidence="7 9">
    <name type="scientific">Modestobacter muralis</name>
    <dbReference type="NCBI Taxonomy" id="1608614"/>
    <lineage>
        <taxon>Bacteria</taxon>
        <taxon>Bacillati</taxon>
        <taxon>Actinomycetota</taxon>
        <taxon>Actinomycetes</taxon>
        <taxon>Geodermatophilales</taxon>
        <taxon>Geodermatophilaceae</taxon>
        <taxon>Modestobacter</taxon>
    </lineage>
</organism>
<dbReference type="InterPro" id="IPR051452">
    <property type="entry name" value="Diverse_Oxidoreductases"/>
</dbReference>
<keyword evidence="1" id="KW-0001">2Fe-2S</keyword>
<dbReference type="SUPFAM" id="SSF54292">
    <property type="entry name" value="2Fe-2S ferredoxin-like"/>
    <property type="match status" value="1"/>
</dbReference>
<dbReference type="AlphaFoldDB" id="A0A6P0EZ51"/>
<evidence type="ECO:0000256" key="4">
    <source>
        <dbReference type="ARBA" id="ARBA00023004"/>
    </source>
</evidence>
<dbReference type="Gene3D" id="1.10.150.120">
    <property type="entry name" value="[2Fe-2S]-binding domain"/>
    <property type="match status" value="1"/>
</dbReference>
<gene>
    <name evidence="8" type="ORF">G3R41_20275</name>
    <name evidence="7" type="ORF">GCU67_19560</name>
</gene>
<dbReference type="Pfam" id="PF00111">
    <property type="entry name" value="Fer2"/>
    <property type="match status" value="1"/>
</dbReference>
<keyword evidence="2" id="KW-0479">Metal-binding</keyword>
<keyword evidence="3" id="KW-0560">Oxidoreductase</keyword>
<dbReference type="RefSeq" id="WP_163613040.1">
    <property type="nucleotide sequence ID" value="NZ_JAAGWB010000064.1"/>
</dbReference>
<keyword evidence="4" id="KW-0408">Iron</keyword>